<accession>A0A3B0T1W2</accession>
<dbReference type="AlphaFoldDB" id="A0A3B0T1W2"/>
<dbReference type="EMBL" id="UOEL01000011">
    <property type="protein sequence ID" value="VAW10023.1"/>
    <property type="molecule type" value="Genomic_DNA"/>
</dbReference>
<organism evidence="2">
    <name type="scientific">hydrothermal vent metagenome</name>
    <dbReference type="NCBI Taxonomy" id="652676"/>
    <lineage>
        <taxon>unclassified sequences</taxon>
        <taxon>metagenomes</taxon>
        <taxon>ecological metagenomes</taxon>
    </lineage>
</organism>
<sequence length="92" mass="10530">MTIHSHSRNFGRFNTPTPASPDRQACVEIKKINSYQCLVSLPRGSLLLKLFAKTAKGLFSRTEIDSLHKLTSLKSNRYVERYSDEKKQESQT</sequence>
<proteinExistence type="predicted"/>
<protein>
    <submittedName>
        <fullName evidence="2">Uncharacterized protein</fullName>
    </submittedName>
</protein>
<evidence type="ECO:0000313" key="2">
    <source>
        <dbReference type="EMBL" id="VAW10023.1"/>
    </source>
</evidence>
<name>A0A3B0T1W2_9ZZZZ</name>
<evidence type="ECO:0000256" key="1">
    <source>
        <dbReference type="SAM" id="MobiDB-lite"/>
    </source>
</evidence>
<reference evidence="2" key="1">
    <citation type="submission" date="2018-06" db="EMBL/GenBank/DDBJ databases">
        <authorList>
            <person name="Zhirakovskaya E."/>
        </authorList>
    </citation>
    <scope>NUCLEOTIDE SEQUENCE</scope>
</reference>
<feature type="region of interest" description="Disordered" evidence="1">
    <location>
        <begin position="1"/>
        <end position="22"/>
    </location>
</feature>
<gene>
    <name evidence="2" type="ORF">MNBD_BACTEROID03-452</name>
</gene>